<accession>A0A1G9IQG8</accession>
<dbReference type="RefSeq" id="WP_093197455.1">
    <property type="nucleotide sequence ID" value="NZ_FNGS01000001.1"/>
</dbReference>
<protein>
    <submittedName>
        <fullName evidence="2">Glyoxalase-like domain-containing protein</fullName>
    </submittedName>
</protein>
<dbReference type="InterPro" id="IPR029068">
    <property type="entry name" value="Glyas_Bleomycin-R_OHBP_Dase"/>
</dbReference>
<proteinExistence type="predicted"/>
<feature type="domain" description="VOC" evidence="1">
    <location>
        <begin position="8"/>
        <end position="132"/>
    </location>
</feature>
<reference evidence="2 3" key="1">
    <citation type="submission" date="2016-10" db="EMBL/GenBank/DDBJ databases">
        <authorList>
            <person name="de Groot N.N."/>
        </authorList>
    </citation>
    <scope>NUCLEOTIDE SEQUENCE [LARGE SCALE GENOMIC DNA]</scope>
    <source>
        <strain evidence="2 3">DSM 21668</strain>
    </source>
</reference>
<dbReference type="Pfam" id="PF00903">
    <property type="entry name" value="Glyoxalase"/>
    <property type="match status" value="1"/>
</dbReference>
<dbReference type="OrthoDB" id="192739at2"/>
<gene>
    <name evidence="2" type="ORF">SAMN04488090_0581</name>
</gene>
<dbReference type="SUPFAM" id="SSF54593">
    <property type="entry name" value="Glyoxalase/Bleomycin resistance protein/Dihydroxybiphenyl dioxygenase"/>
    <property type="match status" value="1"/>
</dbReference>
<evidence type="ECO:0000259" key="1">
    <source>
        <dbReference type="PROSITE" id="PS51819"/>
    </source>
</evidence>
<dbReference type="PANTHER" id="PTHR21366">
    <property type="entry name" value="GLYOXALASE FAMILY PROTEIN"/>
    <property type="match status" value="1"/>
</dbReference>
<keyword evidence="3" id="KW-1185">Reference proteome</keyword>
<dbReference type="InterPro" id="IPR004360">
    <property type="entry name" value="Glyas_Fos-R_dOase_dom"/>
</dbReference>
<evidence type="ECO:0000313" key="3">
    <source>
        <dbReference type="Proteomes" id="UP000198901"/>
    </source>
</evidence>
<dbReference type="Proteomes" id="UP000198901">
    <property type="component" value="Unassembled WGS sequence"/>
</dbReference>
<dbReference type="Gene3D" id="3.10.180.10">
    <property type="entry name" value="2,3-Dihydroxybiphenyl 1,2-Dioxygenase, domain 1"/>
    <property type="match status" value="1"/>
</dbReference>
<dbReference type="EMBL" id="FNGS01000001">
    <property type="protein sequence ID" value="SDL27498.1"/>
    <property type="molecule type" value="Genomic_DNA"/>
</dbReference>
<dbReference type="STRING" id="563176.SAMN04488090_0581"/>
<dbReference type="AlphaFoldDB" id="A0A1G9IQG8"/>
<organism evidence="2 3">
    <name type="scientific">Siphonobacter aquaeclarae</name>
    <dbReference type="NCBI Taxonomy" id="563176"/>
    <lineage>
        <taxon>Bacteria</taxon>
        <taxon>Pseudomonadati</taxon>
        <taxon>Bacteroidota</taxon>
        <taxon>Cytophagia</taxon>
        <taxon>Cytophagales</taxon>
        <taxon>Cytophagaceae</taxon>
        <taxon>Siphonobacter</taxon>
    </lineage>
</organism>
<evidence type="ECO:0000313" key="2">
    <source>
        <dbReference type="EMBL" id="SDL27498.1"/>
    </source>
</evidence>
<dbReference type="InterPro" id="IPR037523">
    <property type="entry name" value="VOC_core"/>
</dbReference>
<dbReference type="InterPro" id="IPR050383">
    <property type="entry name" value="GlyoxalaseI/FosfomycinResist"/>
</dbReference>
<dbReference type="PROSITE" id="PS51819">
    <property type="entry name" value="VOC"/>
    <property type="match status" value="1"/>
</dbReference>
<sequence>MKDISVTGILESALYVRDLTASLAFYRQLFGFEVLFGDDRLQALSVAGRQVLLLFRQGASLKETPLPGGFIPPHDGQGPVHLAFSIPPNELEDWVARLAALDIPLLSRVTFNDGESLYFRDPDDHLLELATPGIWKGLR</sequence>
<name>A0A1G9IQG8_9BACT</name>